<gene>
    <name evidence="10" type="ORF">KTH90_16140</name>
</gene>
<evidence type="ECO:0000256" key="5">
    <source>
        <dbReference type="ARBA" id="ARBA00022741"/>
    </source>
</evidence>
<evidence type="ECO:0000256" key="1">
    <source>
        <dbReference type="ARBA" id="ARBA00022448"/>
    </source>
</evidence>
<dbReference type="Proteomes" id="UP001314681">
    <property type="component" value="Unassembled WGS sequence"/>
</dbReference>
<evidence type="ECO:0000313" key="10">
    <source>
        <dbReference type="EMBL" id="MBU9727543.1"/>
    </source>
</evidence>
<evidence type="ECO:0000256" key="8">
    <source>
        <dbReference type="ARBA" id="ARBA00023136"/>
    </source>
</evidence>
<feature type="domain" description="ABC transporter" evidence="9">
    <location>
        <begin position="7"/>
        <end position="244"/>
    </location>
</feature>
<comment type="caution">
    <text evidence="10">The sequence shown here is derived from an EMBL/GenBank/DDBJ whole genome shotgun (WGS) entry which is preliminary data.</text>
</comment>
<evidence type="ECO:0000313" key="11">
    <source>
        <dbReference type="Proteomes" id="UP001314681"/>
    </source>
</evidence>
<evidence type="ECO:0000256" key="6">
    <source>
        <dbReference type="ARBA" id="ARBA00022840"/>
    </source>
</evidence>
<dbReference type="InterPro" id="IPR050107">
    <property type="entry name" value="ABC_carbohydrate_import_ATPase"/>
</dbReference>
<evidence type="ECO:0000259" key="9">
    <source>
        <dbReference type="PROSITE" id="PS50893"/>
    </source>
</evidence>
<keyword evidence="8" id="KW-0472">Membrane</keyword>
<dbReference type="SUPFAM" id="SSF52540">
    <property type="entry name" value="P-loop containing nucleoside triphosphate hydrolases"/>
    <property type="match status" value="2"/>
</dbReference>
<protein>
    <submittedName>
        <fullName evidence="10">Sugar ABC transporter ATP-binding protein</fullName>
    </submittedName>
</protein>
<organism evidence="10 11">
    <name type="scientific">Diplocloster modestus</name>
    <dbReference type="NCBI Taxonomy" id="2850322"/>
    <lineage>
        <taxon>Bacteria</taxon>
        <taxon>Bacillati</taxon>
        <taxon>Bacillota</taxon>
        <taxon>Clostridia</taxon>
        <taxon>Lachnospirales</taxon>
        <taxon>Lachnospiraceae</taxon>
        <taxon>Diplocloster</taxon>
    </lineage>
</organism>
<dbReference type="CDD" id="cd03215">
    <property type="entry name" value="ABC_Carb_Monos_II"/>
    <property type="match status" value="1"/>
</dbReference>
<dbReference type="Pfam" id="PF00005">
    <property type="entry name" value="ABC_tran"/>
    <property type="match status" value="2"/>
</dbReference>
<dbReference type="CDD" id="cd03216">
    <property type="entry name" value="ABC_Carb_Monos_I"/>
    <property type="match status" value="1"/>
</dbReference>
<reference evidence="10 11" key="1">
    <citation type="submission" date="2021-06" db="EMBL/GenBank/DDBJ databases">
        <title>Description of novel taxa of the family Lachnospiraceae.</title>
        <authorList>
            <person name="Chaplin A.V."/>
            <person name="Sokolova S.R."/>
            <person name="Pikina A.P."/>
            <person name="Korzhanova M."/>
            <person name="Belova V."/>
            <person name="Korostin D."/>
            <person name="Efimov B.A."/>
        </authorList>
    </citation>
    <scope>NUCLEOTIDE SEQUENCE [LARGE SCALE GENOMIC DNA]</scope>
    <source>
        <strain evidence="10 11">ASD4241</strain>
    </source>
</reference>
<evidence type="ECO:0000256" key="3">
    <source>
        <dbReference type="ARBA" id="ARBA00022597"/>
    </source>
</evidence>
<dbReference type="PROSITE" id="PS50893">
    <property type="entry name" value="ABC_TRANSPORTER_2"/>
    <property type="match status" value="2"/>
</dbReference>
<dbReference type="SMART" id="SM00382">
    <property type="entry name" value="AAA"/>
    <property type="match status" value="2"/>
</dbReference>
<accession>A0ABS6KAJ9</accession>
<evidence type="ECO:0000256" key="4">
    <source>
        <dbReference type="ARBA" id="ARBA00022737"/>
    </source>
</evidence>
<keyword evidence="2" id="KW-1003">Cell membrane</keyword>
<keyword evidence="5" id="KW-0547">Nucleotide-binding</keyword>
<dbReference type="PROSITE" id="PS00211">
    <property type="entry name" value="ABC_TRANSPORTER_1"/>
    <property type="match status" value="1"/>
</dbReference>
<feature type="domain" description="ABC transporter" evidence="9">
    <location>
        <begin position="261"/>
        <end position="505"/>
    </location>
</feature>
<dbReference type="InterPro" id="IPR027417">
    <property type="entry name" value="P-loop_NTPase"/>
</dbReference>
<dbReference type="GO" id="GO:0005524">
    <property type="term" value="F:ATP binding"/>
    <property type="evidence" value="ECO:0007669"/>
    <property type="project" value="UniProtKB-KW"/>
</dbReference>
<keyword evidence="4" id="KW-0677">Repeat</keyword>
<dbReference type="InterPro" id="IPR017871">
    <property type="entry name" value="ABC_transporter-like_CS"/>
</dbReference>
<dbReference type="RefSeq" id="WP_158355635.1">
    <property type="nucleotide sequence ID" value="NZ_JAHQCX010000012.1"/>
</dbReference>
<proteinExistence type="predicted"/>
<dbReference type="EMBL" id="JAHQCX010000012">
    <property type="protein sequence ID" value="MBU9727543.1"/>
    <property type="molecule type" value="Genomic_DNA"/>
</dbReference>
<keyword evidence="6 10" id="KW-0067">ATP-binding</keyword>
<name>A0ABS6KAJ9_9FIRM</name>
<keyword evidence="7" id="KW-1278">Translocase</keyword>
<dbReference type="InterPro" id="IPR003593">
    <property type="entry name" value="AAA+_ATPase"/>
</dbReference>
<keyword evidence="3" id="KW-0762">Sugar transport</keyword>
<keyword evidence="11" id="KW-1185">Reference proteome</keyword>
<dbReference type="PANTHER" id="PTHR43790:SF3">
    <property type="entry name" value="D-ALLOSE IMPORT ATP-BINDING PROTEIN ALSA-RELATED"/>
    <property type="match status" value="1"/>
</dbReference>
<evidence type="ECO:0000256" key="7">
    <source>
        <dbReference type="ARBA" id="ARBA00022967"/>
    </source>
</evidence>
<keyword evidence="1" id="KW-0813">Transport</keyword>
<dbReference type="PANTHER" id="PTHR43790">
    <property type="entry name" value="CARBOHYDRATE TRANSPORT ATP-BINDING PROTEIN MG119-RELATED"/>
    <property type="match status" value="1"/>
</dbReference>
<dbReference type="InterPro" id="IPR003439">
    <property type="entry name" value="ABC_transporter-like_ATP-bd"/>
</dbReference>
<sequence>MDNGYAVELKDITKKFGGLTAVDSVNFQVKPGEIHALCGENGAGKSTLMNVLTGKFQANSYSGEILLNGKKVKIGSPMDAKKEKITIVHQELELIPDLSIAENIFLGNQPVSAAGIDWKKMYTEAGEILEKFSLDLNVKTKIKYLTVGQQQLVEIAKAIYLGGSVLILDEPTAPLTGREIDFLMEMLEKLKETGISIVYITHRLEEIFRLSDRVSVMRDGKMINTFQTKEILVDELVAAMIGRKMENMYPHMDTKAGDVTLEICDYSVPHPLYDTNIVENASMQFHAGEIVGISGLLGAGRTELMSAVIGAYQGKGKGVVKLNGKEVKFNSPAAAIKAGIGYVTEDRKTTGLILNQTIRFNISMASLSRIIKYGLLFPGKEKAIVNHLKEELSIKTENIENPVSSLSGGNQQKVVLAKWLATQPGILILDEPTRGVDVGARYEIYMIMKELAAQGNTIIMISSDLPEVIGISDRVYVMYEGKVQGELSREELSEDSIMRYATGIAL</sequence>
<evidence type="ECO:0000256" key="2">
    <source>
        <dbReference type="ARBA" id="ARBA00022475"/>
    </source>
</evidence>
<dbReference type="Gene3D" id="3.40.50.300">
    <property type="entry name" value="P-loop containing nucleotide triphosphate hydrolases"/>
    <property type="match status" value="2"/>
</dbReference>